<name>A0AAI9ZYN5_9PEZI</name>
<accession>A0AAI9ZYN5</accession>
<comment type="caution">
    <text evidence="1">The sequence shown here is derived from an EMBL/GenBank/DDBJ whole genome shotgun (WGS) entry which is preliminary data.</text>
</comment>
<dbReference type="GeneID" id="85474712"/>
<sequence length="160" mass="18060">MHHLRTGLFDLCTLQKPSKTAQDHGHGRASSMVIKRSLIEHGKSRDQCVDGMEKQHELQKIVVLGVSAHSLYGYNNFMLPSRGPICSRIHLNSQHHHRAEVAVKHLEFVRCIERVFAVTSKLLATGRLLVRYAGGSWLVSMVADGKPSPHFQSMSFYPYE</sequence>
<evidence type="ECO:0000313" key="2">
    <source>
        <dbReference type="Proteomes" id="UP001243989"/>
    </source>
</evidence>
<dbReference type="RefSeq" id="XP_060449243.1">
    <property type="nucleotide sequence ID" value="XM_060589850.1"/>
</dbReference>
<dbReference type="EMBL" id="JAHMHQ010000004">
    <property type="protein sequence ID" value="KAK1640636.1"/>
    <property type="molecule type" value="Genomic_DNA"/>
</dbReference>
<protein>
    <submittedName>
        <fullName evidence="1">Uncharacterized protein</fullName>
    </submittedName>
</protein>
<dbReference type="AlphaFoldDB" id="A0AAI9ZYN5"/>
<proteinExistence type="predicted"/>
<reference evidence="1" key="1">
    <citation type="submission" date="2021-06" db="EMBL/GenBank/DDBJ databases">
        <title>Comparative genomics, transcriptomics and evolutionary studies reveal genomic signatures of adaptation to plant cell wall in hemibiotrophic fungi.</title>
        <authorList>
            <consortium name="DOE Joint Genome Institute"/>
            <person name="Baroncelli R."/>
            <person name="Diaz J.F."/>
            <person name="Benocci T."/>
            <person name="Peng M."/>
            <person name="Battaglia E."/>
            <person name="Haridas S."/>
            <person name="Andreopoulos W."/>
            <person name="Labutti K."/>
            <person name="Pangilinan J."/>
            <person name="Floch G.L."/>
            <person name="Makela M.R."/>
            <person name="Henrissat B."/>
            <person name="Grigoriev I.V."/>
            <person name="Crouch J.A."/>
            <person name="De Vries R.P."/>
            <person name="Sukno S.A."/>
            <person name="Thon M.R."/>
        </authorList>
    </citation>
    <scope>NUCLEOTIDE SEQUENCE</scope>
    <source>
        <strain evidence="1">CBS 102054</strain>
    </source>
</reference>
<organism evidence="1 2">
    <name type="scientific">Colletotrichum phormii</name>
    <dbReference type="NCBI Taxonomy" id="359342"/>
    <lineage>
        <taxon>Eukaryota</taxon>
        <taxon>Fungi</taxon>
        <taxon>Dikarya</taxon>
        <taxon>Ascomycota</taxon>
        <taxon>Pezizomycotina</taxon>
        <taxon>Sordariomycetes</taxon>
        <taxon>Hypocreomycetidae</taxon>
        <taxon>Glomerellales</taxon>
        <taxon>Glomerellaceae</taxon>
        <taxon>Colletotrichum</taxon>
        <taxon>Colletotrichum acutatum species complex</taxon>
    </lineage>
</organism>
<evidence type="ECO:0000313" key="1">
    <source>
        <dbReference type="EMBL" id="KAK1640636.1"/>
    </source>
</evidence>
<keyword evidence="2" id="KW-1185">Reference proteome</keyword>
<dbReference type="Proteomes" id="UP001243989">
    <property type="component" value="Unassembled WGS sequence"/>
</dbReference>
<gene>
    <name evidence="1" type="ORF">BDP81DRAFT_420435</name>
</gene>